<keyword evidence="2" id="KW-1185">Reference proteome</keyword>
<accession>A0ABR9BRJ6</accession>
<dbReference type="EMBL" id="JACYTP010000021">
    <property type="protein sequence ID" value="MBD8515200.1"/>
    <property type="molecule type" value="Genomic_DNA"/>
</dbReference>
<gene>
    <name evidence="1" type="ORF">IFO68_21200</name>
</gene>
<protein>
    <submittedName>
        <fullName evidence="1">Uncharacterized protein</fullName>
    </submittedName>
</protein>
<comment type="caution">
    <text evidence="1">The sequence shown here is derived from an EMBL/GenBank/DDBJ whole genome shotgun (WGS) entry which is preliminary data.</text>
</comment>
<dbReference type="Proteomes" id="UP000649768">
    <property type="component" value="Unassembled WGS sequence"/>
</dbReference>
<proteinExistence type="predicted"/>
<sequence>MYTRTVQSIMSRTKKVDAFYLPGFAREVEVRSLNMRKHNSRYIVVLNDFHDKKAWEEILVVTEVSLKHNKLRYVTSPASQHPEFAALESYIKQKIDSIVEQDQQYLQAMTA</sequence>
<evidence type="ECO:0000313" key="2">
    <source>
        <dbReference type="Proteomes" id="UP000649768"/>
    </source>
</evidence>
<organism evidence="1 2">
    <name type="scientific">Photobacterium arenosum</name>
    <dbReference type="NCBI Taxonomy" id="2774143"/>
    <lineage>
        <taxon>Bacteria</taxon>
        <taxon>Pseudomonadati</taxon>
        <taxon>Pseudomonadota</taxon>
        <taxon>Gammaproteobacteria</taxon>
        <taxon>Vibrionales</taxon>
        <taxon>Vibrionaceae</taxon>
        <taxon>Photobacterium</taxon>
    </lineage>
</organism>
<evidence type="ECO:0000313" key="1">
    <source>
        <dbReference type="EMBL" id="MBD8515200.1"/>
    </source>
</evidence>
<dbReference type="RefSeq" id="WP_192017769.1">
    <property type="nucleotide sequence ID" value="NZ_JACYTP010000021.1"/>
</dbReference>
<reference evidence="1 2" key="1">
    <citation type="submission" date="2020-09" db="EMBL/GenBank/DDBJ databases">
        <title>Photobacterium sp. CAU 1568 isolated from sand of Sido Beach.</title>
        <authorList>
            <person name="Kim W."/>
        </authorList>
    </citation>
    <scope>NUCLEOTIDE SEQUENCE [LARGE SCALE GENOMIC DNA]</scope>
    <source>
        <strain evidence="1 2">CAU 1568</strain>
    </source>
</reference>
<name>A0ABR9BRJ6_9GAMM</name>